<organism evidence="2 3">
    <name type="scientific">candidate division WOR-1 bacterium RIFOXYB2_FULL_36_35</name>
    <dbReference type="NCBI Taxonomy" id="1802578"/>
    <lineage>
        <taxon>Bacteria</taxon>
        <taxon>Bacillati</taxon>
        <taxon>Saganbacteria</taxon>
    </lineage>
</organism>
<comment type="caution">
    <text evidence="2">The sequence shown here is derived from an EMBL/GenBank/DDBJ whole genome shotgun (WGS) entry which is preliminary data.</text>
</comment>
<reference evidence="2 3" key="1">
    <citation type="journal article" date="2016" name="Nat. Commun.">
        <title>Thousands of microbial genomes shed light on interconnected biogeochemical processes in an aquifer system.</title>
        <authorList>
            <person name="Anantharaman K."/>
            <person name="Brown C.T."/>
            <person name="Hug L.A."/>
            <person name="Sharon I."/>
            <person name="Castelle C.J."/>
            <person name="Probst A.J."/>
            <person name="Thomas B.C."/>
            <person name="Singh A."/>
            <person name="Wilkins M.J."/>
            <person name="Karaoz U."/>
            <person name="Brodie E.L."/>
            <person name="Williams K.H."/>
            <person name="Hubbard S.S."/>
            <person name="Banfield J.F."/>
        </authorList>
    </citation>
    <scope>NUCLEOTIDE SEQUENCE [LARGE SCALE GENOMIC DNA]</scope>
</reference>
<evidence type="ECO:0000259" key="1">
    <source>
        <dbReference type="Pfam" id="PF16363"/>
    </source>
</evidence>
<evidence type="ECO:0000313" key="2">
    <source>
        <dbReference type="EMBL" id="OGC15640.1"/>
    </source>
</evidence>
<dbReference type="AlphaFoldDB" id="A0A1F4S5F6"/>
<dbReference type="EMBL" id="MEUA01000018">
    <property type="protein sequence ID" value="OGC15640.1"/>
    <property type="molecule type" value="Genomic_DNA"/>
</dbReference>
<protein>
    <recommendedName>
        <fullName evidence="1">NAD(P)-binding domain-containing protein</fullName>
    </recommendedName>
</protein>
<dbReference type="Proteomes" id="UP000177905">
    <property type="component" value="Unassembled WGS sequence"/>
</dbReference>
<dbReference type="InterPro" id="IPR016040">
    <property type="entry name" value="NAD(P)-bd_dom"/>
</dbReference>
<dbReference type="SUPFAM" id="SSF51735">
    <property type="entry name" value="NAD(P)-binding Rossmann-fold domains"/>
    <property type="match status" value="1"/>
</dbReference>
<dbReference type="Gene3D" id="3.90.25.10">
    <property type="entry name" value="UDP-galactose 4-epimerase, domain 1"/>
    <property type="match status" value="1"/>
</dbReference>
<dbReference type="Gene3D" id="3.40.50.720">
    <property type="entry name" value="NAD(P)-binding Rossmann-like Domain"/>
    <property type="match status" value="1"/>
</dbReference>
<proteinExistence type="predicted"/>
<dbReference type="PANTHER" id="PTHR43000">
    <property type="entry name" value="DTDP-D-GLUCOSE 4,6-DEHYDRATASE-RELATED"/>
    <property type="match status" value="1"/>
</dbReference>
<gene>
    <name evidence="2" type="ORF">A2290_06160</name>
</gene>
<dbReference type="InterPro" id="IPR036291">
    <property type="entry name" value="NAD(P)-bd_dom_sf"/>
</dbReference>
<evidence type="ECO:0000313" key="3">
    <source>
        <dbReference type="Proteomes" id="UP000177905"/>
    </source>
</evidence>
<dbReference type="Pfam" id="PF16363">
    <property type="entry name" value="GDP_Man_Dehyd"/>
    <property type="match status" value="1"/>
</dbReference>
<name>A0A1F4S5F6_UNCSA</name>
<sequence>MEKYLITGFSGFVAKHFIEYLEKNNISAFVLGTDLVAPEFNINNFKSIKCKLKKLDLLNEKGLNDLVDNFNPDYILHLASHSSVKFSWENPTISFRNNTNIFLNLLESVRKTNITCRILSVGSSEEYGKSATGVPLKEETILKPLSPYAVARVSQELLSKIYVEGLGLDVVMTRSFNHLGPGQKSSFVIASIAKQLIEIKKGKTKNKALYVGNIHIKRDFLDVRDVVDAYYKLLKKGGKGKIYNVCSGKSTSLENIINMMCKILDLNIEIKINPELIRPNEIDEIVGSNEKIKRETGWINQISLENSLKDVLSYWTTI</sequence>
<accession>A0A1F4S5F6</accession>
<feature type="domain" description="NAD(P)-binding" evidence="1">
    <location>
        <begin position="5"/>
        <end position="310"/>
    </location>
</feature>